<keyword evidence="1" id="KW-0540">Nuclease</keyword>
<evidence type="ECO:0000313" key="5">
    <source>
        <dbReference type="Proteomes" id="UP001249851"/>
    </source>
</evidence>
<dbReference type="GO" id="GO:0004527">
    <property type="term" value="F:exonuclease activity"/>
    <property type="evidence" value="ECO:0007669"/>
    <property type="project" value="UniProtKB-KW"/>
</dbReference>
<accession>A0AAD9R1X8</accession>
<dbReference type="GO" id="GO:0005634">
    <property type="term" value="C:nucleus"/>
    <property type="evidence" value="ECO:0007669"/>
    <property type="project" value="UniProtKB-SubCell"/>
</dbReference>
<keyword evidence="2" id="KW-0378">Hydrolase</keyword>
<dbReference type="PANTHER" id="PTHR12801">
    <property type="entry name" value="RNA EXONUCLEASE REXO1 / RECO3 FAMILY MEMBER-RELATED"/>
    <property type="match status" value="1"/>
</dbReference>
<keyword evidence="5" id="KW-1185">Reference proteome</keyword>
<feature type="region of interest" description="Disordered" evidence="3">
    <location>
        <begin position="1"/>
        <end position="29"/>
    </location>
</feature>
<dbReference type="Proteomes" id="UP001249851">
    <property type="component" value="Unassembled WGS sequence"/>
</dbReference>
<organism evidence="4 5">
    <name type="scientific">Acropora cervicornis</name>
    <name type="common">Staghorn coral</name>
    <dbReference type="NCBI Taxonomy" id="6130"/>
    <lineage>
        <taxon>Eukaryota</taxon>
        <taxon>Metazoa</taxon>
        <taxon>Cnidaria</taxon>
        <taxon>Anthozoa</taxon>
        <taxon>Hexacorallia</taxon>
        <taxon>Scleractinia</taxon>
        <taxon>Astrocoeniina</taxon>
        <taxon>Acroporidae</taxon>
        <taxon>Acropora</taxon>
    </lineage>
</organism>
<protein>
    <submittedName>
        <fullName evidence="4">Exonuclease</fullName>
    </submittedName>
</protein>
<gene>
    <name evidence="4" type="ORF">P5673_002935</name>
</gene>
<proteinExistence type="predicted"/>
<dbReference type="Gene3D" id="3.30.420.10">
    <property type="entry name" value="Ribonuclease H-like superfamily/Ribonuclease H"/>
    <property type="match status" value="2"/>
</dbReference>
<dbReference type="AlphaFoldDB" id="A0AAD9R1X8"/>
<comment type="caution">
    <text evidence="4">The sequence shown here is derived from an EMBL/GenBank/DDBJ whole genome shotgun (WGS) entry which is preliminary data.</text>
</comment>
<feature type="compositionally biased region" description="Basic residues" evidence="3">
    <location>
        <begin position="10"/>
        <end position="29"/>
    </location>
</feature>
<name>A0AAD9R1X8_ACRCE</name>
<reference evidence="4" key="2">
    <citation type="journal article" date="2023" name="Science">
        <title>Genomic signatures of disease resistance in endangered staghorn corals.</title>
        <authorList>
            <person name="Vollmer S.V."/>
            <person name="Selwyn J.D."/>
            <person name="Despard B.A."/>
            <person name="Roesel C.L."/>
        </authorList>
    </citation>
    <scope>NUCLEOTIDE SEQUENCE</scope>
    <source>
        <strain evidence="4">K2</strain>
    </source>
</reference>
<keyword evidence="4" id="KW-0269">Exonuclease</keyword>
<evidence type="ECO:0000256" key="2">
    <source>
        <dbReference type="ARBA" id="ARBA00022801"/>
    </source>
</evidence>
<dbReference type="InterPro" id="IPR047021">
    <property type="entry name" value="REXO1/3/4-like"/>
</dbReference>
<evidence type="ECO:0000256" key="3">
    <source>
        <dbReference type="SAM" id="MobiDB-lite"/>
    </source>
</evidence>
<dbReference type="EMBL" id="JARQWQ010000005">
    <property type="protein sequence ID" value="KAK2571575.1"/>
    <property type="molecule type" value="Genomic_DNA"/>
</dbReference>
<dbReference type="InterPro" id="IPR036397">
    <property type="entry name" value="RNaseH_sf"/>
</dbReference>
<evidence type="ECO:0000256" key="1">
    <source>
        <dbReference type="ARBA" id="ARBA00022722"/>
    </source>
</evidence>
<reference evidence="4" key="1">
    <citation type="journal article" date="2023" name="G3 (Bethesda)">
        <title>Whole genome assembly and annotation of the endangered Caribbean coral Acropora cervicornis.</title>
        <authorList>
            <person name="Selwyn J.D."/>
            <person name="Vollmer S.V."/>
        </authorList>
    </citation>
    <scope>NUCLEOTIDE SEQUENCE</scope>
    <source>
        <strain evidence="4">K2</strain>
    </source>
</reference>
<evidence type="ECO:0000313" key="4">
    <source>
        <dbReference type="EMBL" id="KAK2571575.1"/>
    </source>
</evidence>
<dbReference type="GO" id="GO:0003676">
    <property type="term" value="F:nucleic acid binding"/>
    <property type="evidence" value="ECO:0007669"/>
    <property type="project" value="InterPro"/>
</dbReference>
<dbReference type="PANTHER" id="PTHR12801:SF82">
    <property type="entry name" value="RNA EXONUCLEASE 5"/>
    <property type="match status" value="1"/>
</dbReference>
<sequence>MGMQREEKARRQRAKRVRTRSKRKKAKVRKKDERCHLAQHRLVPSPSHLFRICGALKPLKISDIQDLILFAALHEKERHLTLPKWCNQTEKNSIQKVVIVLVSGIGAAEYAKNQDSFTQCNALFDHCVETNSSGTDFCVKLPHERLLTVNIPKKELEDAIKKQELAPQNGNKVFRREDYILSMDEMMKNDYPLPPDASSDQDSKIFEDDGYVSTKSHFGLMTLTEPPMYAIDCEMCETAEGMELTRISVVDESFNVLYDTLVKPSNQIIDYKTNKDIQNGKNGHCSVEDASACMELVQLKIENGRAFNIDLHK</sequence>